<protein>
    <submittedName>
        <fullName evidence="1">Uncharacterized protein</fullName>
    </submittedName>
</protein>
<reference evidence="1 2" key="1">
    <citation type="journal article" date="2013" name="Nat. Commun.">
        <title>Genome analysis reveals insights into physiology and longevity of the Brandt's bat Myotis brandtii.</title>
        <authorList>
            <person name="Seim I."/>
            <person name="Fang X."/>
            <person name="Xiong Z."/>
            <person name="Lobanov A.V."/>
            <person name="Huang Z."/>
            <person name="Ma S."/>
            <person name="Feng Y."/>
            <person name="Turanov A.A."/>
            <person name="Zhu Y."/>
            <person name="Lenz T.L."/>
            <person name="Gerashchenko M.V."/>
            <person name="Fan D."/>
            <person name="Hee Yim S."/>
            <person name="Yao X."/>
            <person name="Jordan D."/>
            <person name="Xiong Y."/>
            <person name="Ma Y."/>
            <person name="Lyapunov A.N."/>
            <person name="Chen G."/>
            <person name="Kulakova O.I."/>
            <person name="Sun Y."/>
            <person name="Lee S.G."/>
            <person name="Bronson R.T."/>
            <person name="Moskalev A.A."/>
            <person name="Sunyaev S.R."/>
            <person name="Zhang G."/>
            <person name="Krogh A."/>
            <person name="Wang J."/>
            <person name="Gladyshev V.N."/>
        </authorList>
    </citation>
    <scope>NUCLEOTIDE SEQUENCE [LARGE SCALE GENOMIC DNA]</scope>
</reference>
<organism evidence="1 2">
    <name type="scientific">Myotis brandtii</name>
    <name type="common">Brandt's bat</name>
    <dbReference type="NCBI Taxonomy" id="109478"/>
    <lineage>
        <taxon>Eukaryota</taxon>
        <taxon>Metazoa</taxon>
        <taxon>Chordata</taxon>
        <taxon>Craniata</taxon>
        <taxon>Vertebrata</taxon>
        <taxon>Euteleostomi</taxon>
        <taxon>Mammalia</taxon>
        <taxon>Eutheria</taxon>
        <taxon>Laurasiatheria</taxon>
        <taxon>Chiroptera</taxon>
        <taxon>Yangochiroptera</taxon>
        <taxon>Vespertilionidae</taxon>
        <taxon>Myotis</taxon>
    </lineage>
</organism>
<sequence>MVINNGALGLGDGKLAGDWVGRQYWGSLRPQCHSAPGVIRDPVGRLAVEAEGVVVGAEARRGEVVKPFDVSVVPELL</sequence>
<proteinExistence type="predicted"/>
<dbReference type="EMBL" id="KE164341">
    <property type="protein sequence ID" value="EPQ17203.1"/>
    <property type="molecule type" value="Genomic_DNA"/>
</dbReference>
<name>S7Q1N8_MYOBR</name>
<evidence type="ECO:0000313" key="1">
    <source>
        <dbReference type="EMBL" id="EPQ17203.1"/>
    </source>
</evidence>
<evidence type="ECO:0000313" key="2">
    <source>
        <dbReference type="Proteomes" id="UP000052978"/>
    </source>
</evidence>
<dbReference type="AlphaFoldDB" id="S7Q1N8"/>
<keyword evidence="2" id="KW-1185">Reference proteome</keyword>
<dbReference type="Proteomes" id="UP000052978">
    <property type="component" value="Unassembled WGS sequence"/>
</dbReference>
<gene>
    <name evidence="1" type="ORF">D623_10025062</name>
</gene>
<accession>S7Q1N8</accession>